<dbReference type="Gene3D" id="3.30.160.60">
    <property type="entry name" value="Classic Zinc Finger"/>
    <property type="match status" value="1"/>
</dbReference>
<dbReference type="OrthoDB" id="8922241at2759"/>
<keyword evidence="3 5" id="KW-0863">Zinc-finger</keyword>
<dbReference type="SUPFAM" id="SSF57667">
    <property type="entry name" value="beta-beta-alpha zinc fingers"/>
    <property type="match status" value="1"/>
</dbReference>
<comment type="caution">
    <text evidence="8">The sequence shown here is derived from an EMBL/GenBank/DDBJ whole genome shotgun (WGS) entry which is preliminary data.</text>
</comment>
<accession>A0A1Y3BTW5</accession>
<keyword evidence="1" id="KW-0479">Metal-binding</keyword>
<feature type="compositionally biased region" description="Low complexity" evidence="6">
    <location>
        <begin position="16"/>
        <end position="42"/>
    </location>
</feature>
<dbReference type="SMART" id="SM00355">
    <property type="entry name" value="ZnF_C2H2"/>
    <property type="match status" value="1"/>
</dbReference>
<protein>
    <recommendedName>
        <fullName evidence="7">C2H2-type domain-containing protein</fullName>
    </recommendedName>
</protein>
<evidence type="ECO:0000259" key="7">
    <source>
        <dbReference type="PROSITE" id="PS50157"/>
    </source>
</evidence>
<dbReference type="Pfam" id="PF00096">
    <property type="entry name" value="zf-C2H2"/>
    <property type="match status" value="1"/>
</dbReference>
<evidence type="ECO:0000256" key="1">
    <source>
        <dbReference type="ARBA" id="ARBA00022723"/>
    </source>
</evidence>
<evidence type="ECO:0000256" key="4">
    <source>
        <dbReference type="ARBA" id="ARBA00022833"/>
    </source>
</evidence>
<evidence type="ECO:0000256" key="3">
    <source>
        <dbReference type="ARBA" id="ARBA00022771"/>
    </source>
</evidence>
<dbReference type="GO" id="GO:0008270">
    <property type="term" value="F:zinc ion binding"/>
    <property type="evidence" value="ECO:0007669"/>
    <property type="project" value="UniProtKB-KW"/>
</dbReference>
<gene>
    <name evidence="8" type="ORF">BLA29_015082</name>
</gene>
<dbReference type="InterPro" id="IPR036236">
    <property type="entry name" value="Znf_C2H2_sf"/>
</dbReference>
<dbReference type="PROSITE" id="PS00028">
    <property type="entry name" value="ZINC_FINGER_C2H2_1"/>
    <property type="match status" value="1"/>
</dbReference>
<feature type="region of interest" description="Disordered" evidence="6">
    <location>
        <begin position="1"/>
        <end position="52"/>
    </location>
</feature>
<keyword evidence="9" id="KW-1185">Reference proteome</keyword>
<keyword evidence="2" id="KW-0677">Repeat</keyword>
<evidence type="ECO:0000256" key="6">
    <source>
        <dbReference type="SAM" id="MobiDB-lite"/>
    </source>
</evidence>
<sequence>MTKLFDNHHSNGNSTQQQQQQPQPESTITSTTNPNPSNPNNNVTMKKQRPKRFQCPHCQVSFSNNGQLKGHIRIHTGK</sequence>
<evidence type="ECO:0000256" key="5">
    <source>
        <dbReference type="PROSITE-ProRule" id="PRU00042"/>
    </source>
</evidence>
<dbReference type="Proteomes" id="UP000194236">
    <property type="component" value="Unassembled WGS sequence"/>
</dbReference>
<evidence type="ECO:0000256" key="2">
    <source>
        <dbReference type="ARBA" id="ARBA00022737"/>
    </source>
</evidence>
<dbReference type="EMBL" id="MUJZ01005517">
    <property type="protein sequence ID" value="OTF83036.1"/>
    <property type="molecule type" value="Genomic_DNA"/>
</dbReference>
<organism evidence="8 9">
    <name type="scientific">Euroglyphus maynei</name>
    <name type="common">Mayne's house dust mite</name>
    <dbReference type="NCBI Taxonomy" id="6958"/>
    <lineage>
        <taxon>Eukaryota</taxon>
        <taxon>Metazoa</taxon>
        <taxon>Ecdysozoa</taxon>
        <taxon>Arthropoda</taxon>
        <taxon>Chelicerata</taxon>
        <taxon>Arachnida</taxon>
        <taxon>Acari</taxon>
        <taxon>Acariformes</taxon>
        <taxon>Sarcoptiformes</taxon>
        <taxon>Astigmata</taxon>
        <taxon>Psoroptidia</taxon>
        <taxon>Analgoidea</taxon>
        <taxon>Pyroglyphidae</taxon>
        <taxon>Pyroglyphinae</taxon>
        <taxon>Euroglyphus</taxon>
    </lineage>
</organism>
<proteinExistence type="predicted"/>
<reference evidence="8 9" key="1">
    <citation type="submission" date="2017-03" db="EMBL/GenBank/DDBJ databases">
        <title>Genome Survey of Euroglyphus maynei.</title>
        <authorList>
            <person name="Arlian L.G."/>
            <person name="Morgan M.S."/>
            <person name="Rider S.D."/>
        </authorList>
    </citation>
    <scope>NUCLEOTIDE SEQUENCE [LARGE SCALE GENOMIC DNA]</scope>
    <source>
        <strain evidence="8">Arlian Lab</strain>
        <tissue evidence="8">Whole body</tissue>
    </source>
</reference>
<name>A0A1Y3BTW5_EURMA</name>
<evidence type="ECO:0000313" key="9">
    <source>
        <dbReference type="Proteomes" id="UP000194236"/>
    </source>
</evidence>
<keyword evidence="4" id="KW-0862">Zinc</keyword>
<evidence type="ECO:0000313" key="8">
    <source>
        <dbReference type="EMBL" id="OTF83036.1"/>
    </source>
</evidence>
<dbReference type="InterPro" id="IPR013087">
    <property type="entry name" value="Znf_C2H2_type"/>
</dbReference>
<dbReference type="FunFam" id="3.30.160.60:FF:000072">
    <property type="entry name" value="zinc finger protein 143 isoform X1"/>
    <property type="match status" value="1"/>
</dbReference>
<dbReference type="AlphaFoldDB" id="A0A1Y3BTW5"/>
<dbReference type="PROSITE" id="PS50157">
    <property type="entry name" value="ZINC_FINGER_C2H2_2"/>
    <property type="match status" value="1"/>
</dbReference>
<feature type="domain" description="C2H2-type" evidence="7">
    <location>
        <begin position="53"/>
        <end position="78"/>
    </location>
</feature>